<dbReference type="Pfam" id="PF12790">
    <property type="entry name" value="T6SS-SciN"/>
    <property type="match status" value="1"/>
</dbReference>
<dbReference type="PROSITE" id="PS51257">
    <property type="entry name" value="PROKAR_LIPOPROTEIN"/>
    <property type="match status" value="1"/>
</dbReference>
<dbReference type="PANTHER" id="PTHR37625:SF4">
    <property type="entry name" value="OUTER MEMBRANE LIPOPROTEIN"/>
    <property type="match status" value="1"/>
</dbReference>
<evidence type="ECO:0000256" key="1">
    <source>
        <dbReference type="SAM" id="SignalP"/>
    </source>
</evidence>
<dbReference type="Gene3D" id="2.60.40.4150">
    <property type="entry name" value="Type VI secretion system, lipoprotein SciN"/>
    <property type="match status" value="1"/>
</dbReference>
<dbReference type="AlphaFoldDB" id="A0A193GB39"/>
<dbReference type="KEGG" id="bfz:BAU07_05710"/>
<evidence type="ECO:0000313" key="3">
    <source>
        <dbReference type="Proteomes" id="UP000091926"/>
    </source>
</evidence>
<dbReference type="Proteomes" id="UP000091926">
    <property type="component" value="Chromosome"/>
</dbReference>
<dbReference type="NCBIfam" id="TIGR03352">
    <property type="entry name" value="VI_chp_3"/>
    <property type="match status" value="1"/>
</dbReference>
<keyword evidence="2" id="KW-0449">Lipoprotein</keyword>
<dbReference type="InterPro" id="IPR017734">
    <property type="entry name" value="T6SS_SciN"/>
</dbReference>
<organism evidence="2 3">
    <name type="scientific">Bordetella flabilis</name>
    <dbReference type="NCBI Taxonomy" id="463014"/>
    <lineage>
        <taxon>Bacteria</taxon>
        <taxon>Pseudomonadati</taxon>
        <taxon>Pseudomonadota</taxon>
        <taxon>Betaproteobacteria</taxon>
        <taxon>Burkholderiales</taxon>
        <taxon>Alcaligenaceae</taxon>
        <taxon>Bordetella</taxon>
    </lineage>
</organism>
<feature type="signal peptide" evidence="1">
    <location>
        <begin position="1"/>
        <end position="29"/>
    </location>
</feature>
<feature type="chain" id="PRO_5008258729" evidence="1">
    <location>
        <begin position="30"/>
        <end position="212"/>
    </location>
</feature>
<sequence length="212" mass="22255">MPDRARRLGRALLAACLAACVGAFLSACATAPAPQRTVRITVLASPALNPDGDGRPSPVMVRLYELADTDGFQQAGFFDLSDHDKEVLGANALARMVVAVRPGERLALCHALEPGSRHLAVMVAYRDIYRARWRGVVTLPPSADSAWTVVLGPDSVAIQPGTGPDAATGTSAARKLQPYWSKLSGAIGSVAGSARPIQPPAMLKGQAHVLEQ</sequence>
<keyword evidence="3" id="KW-1185">Reference proteome</keyword>
<dbReference type="PANTHER" id="PTHR37625">
    <property type="entry name" value="OUTER MEMBRANE LIPOPROTEIN-RELATED"/>
    <property type="match status" value="1"/>
</dbReference>
<name>A0A193GB39_9BORD</name>
<dbReference type="RefSeq" id="WP_066654897.1">
    <property type="nucleotide sequence ID" value="NZ_CBCSCL010000016.1"/>
</dbReference>
<evidence type="ECO:0000313" key="2">
    <source>
        <dbReference type="EMBL" id="ANN76681.1"/>
    </source>
</evidence>
<protein>
    <submittedName>
        <fullName evidence="2">Type VI secretion system-associated lipoprotein</fullName>
    </submittedName>
</protein>
<dbReference type="InterPro" id="IPR038706">
    <property type="entry name" value="Type_VI_SciN-like_sf"/>
</dbReference>
<keyword evidence="1" id="KW-0732">Signal</keyword>
<accession>A0A193GB39</accession>
<reference evidence="2 3" key="1">
    <citation type="submission" date="2016-06" db="EMBL/GenBank/DDBJ databases">
        <title>Complete genome sequences of Bordetella bronchialis and Bordetella flabilis.</title>
        <authorList>
            <person name="LiPuma J.J."/>
            <person name="Spilker T."/>
        </authorList>
    </citation>
    <scope>NUCLEOTIDE SEQUENCE [LARGE SCALE GENOMIC DNA]</scope>
    <source>
        <strain evidence="2 3">AU10664</strain>
    </source>
</reference>
<dbReference type="STRING" id="463014.BAU07_05710"/>
<gene>
    <name evidence="2" type="ORF">BAU07_05710</name>
</gene>
<proteinExistence type="predicted"/>
<dbReference type="EMBL" id="CP016172">
    <property type="protein sequence ID" value="ANN76681.1"/>
    <property type="molecule type" value="Genomic_DNA"/>
</dbReference>